<evidence type="ECO:0000256" key="2">
    <source>
        <dbReference type="SAM" id="Phobius"/>
    </source>
</evidence>
<dbReference type="EMBL" id="JADNRY010000206">
    <property type="protein sequence ID" value="KAF9061350.1"/>
    <property type="molecule type" value="Genomic_DNA"/>
</dbReference>
<sequence>MPEAVKEITTDIAMLLRVFIGPELYPAVVPLLFLKLNWALPRRYTMYLIPNVGPVQDDFQTPSSLRGSFALAALLIKAIVQVKAQALLQYQVERAQNASRLPIVMQDMLLVAASGLWFMVGYAEEFEIAWCKYTNFHQTTDDAAVLMLLGTEEAQRKLKLSVRQAEVEGDADEDEDGTVPDVQPGSAGFKFERNQHVVGPVSLGATTVFHWEPTLYNLKEKEGWEIWQEIKQLASAKVVHLVNSDGE</sequence>
<feature type="region of interest" description="Disordered" evidence="1">
    <location>
        <begin position="165"/>
        <end position="187"/>
    </location>
</feature>
<keyword evidence="2" id="KW-1133">Transmembrane helix</keyword>
<dbReference type="Proteomes" id="UP000772434">
    <property type="component" value="Unassembled WGS sequence"/>
</dbReference>
<feature type="transmembrane region" description="Helical" evidence="2">
    <location>
        <begin position="12"/>
        <end position="34"/>
    </location>
</feature>
<keyword evidence="4" id="KW-1185">Reference proteome</keyword>
<comment type="caution">
    <text evidence="3">The sequence shown here is derived from an EMBL/GenBank/DDBJ whole genome shotgun (WGS) entry which is preliminary data.</text>
</comment>
<reference evidence="3" key="1">
    <citation type="submission" date="2020-11" db="EMBL/GenBank/DDBJ databases">
        <authorList>
            <consortium name="DOE Joint Genome Institute"/>
            <person name="Ahrendt S."/>
            <person name="Riley R."/>
            <person name="Andreopoulos W."/>
            <person name="Labutti K."/>
            <person name="Pangilinan J."/>
            <person name="Ruiz-Duenas F.J."/>
            <person name="Barrasa J.M."/>
            <person name="Sanchez-Garcia M."/>
            <person name="Camarero S."/>
            <person name="Miyauchi S."/>
            <person name="Serrano A."/>
            <person name="Linde D."/>
            <person name="Babiker R."/>
            <person name="Drula E."/>
            <person name="Ayuso-Fernandez I."/>
            <person name="Pacheco R."/>
            <person name="Padilla G."/>
            <person name="Ferreira P."/>
            <person name="Barriuso J."/>
            <person name="Kellner H."/>
            <person name="Castanera R."/>
            <person name="Alfaro M."/>
            <person name="Ramirez L."/>
            <person name="Pisabarro A.G."/>
            <person name="Kuo A."/>
            <person name="Tritt A."/>
            <person name="Lipzen A."/>
            <person name="He G."/>
            <person name="Yan M."/>
            <person name="Ng V."/>
            <person name="Cullen D."/>
            <person name="Martin F."/>
            <person name="Rosso M.-N."/>
            <person name="Henrissat B."/>
            <person name="Hibbett D."/>
            <person name="Martinez A.T."/>
            <person name="Grigoriev I.V."/>
        </authorList>
    </citation>
    <scope>NUCLEOTIDE SEQUENCE</scope>
    <source>
        <strain evidence="3">AH 40177</strain>
    </source>
</reference>
<protein>
    <submittedName>
        <fullName evidence="3">Uncharacterized protein</fullName>
    </submittedName>
</protein>
<keyword evidence="2" id="KW-0812">Transmembrane</keyword>
<proteinExistence type="predicted"/>
<evidence type="ECO:0000313" key="4">
    <source>
        <dbReference type="Proteomes" id="UP000772434"/>
    </source>
</evidence>
<name>A0A9P5TZA9_9AGAR</name>
<evidence type="ECO:0000313" key="3">
    <source>
        <dbReference type="EMBL" id="KAF9061350.1"/>
    </source>
</evidence>
<gene>
    <name evidence="3" type="ORF">BDP27DRAFT_1429094</name>
</gene>
<evidence type="ECO:0000256" key="1">
    <source>
        <dbReference type="SAM" id="MobiDB-lite"/>
    </source>
</evidence>
<dbReference type="AlphaFoldDB" id="A0A9P5TZA9"/>
<keyword evidence="2" id="KW-0472">Membrane</keyword>
<organism evidence="3 4">
    <name type="scientific">Rhodocollybia butyracea</name>
    <dbReference type="NCBI Taxonomy" id="206335"/>
    <lineage>
        <taxon>Eukaryota</taxon>
        <taxon>Fungi</taxon>
        <taxon>Dikarya</taxon>
        <taxon>Basidiomycota</taxon>
        <taxon>Agaricomycotina</taxon>
        <taxon>Agaricomycetes</taxon>
        <taxon>Agaricomycetidae</taxon>
        <taxon>Agaricales</taxon>
        <taxon>Marasmiineae</taxon>
        <taxon>Omphalotaceae</taxon>
        <taxon>Rhodocollybia</taxon>
    </lineage>
</organism>
<feature type="compositionally biased region" description="Acidic residues" evidence="1">
    <location>
        <begin position="167"/>
        <end position="178"/>
    </location>
</feature>
<accession>A0A9P5TZA9</accession>